<dbReference type="GeneID" id="123740294"/>
<evidence type="ECO:0000313" key="4">
    <source>
        <dbReference type="RefSeq" id="XP_045570087.1"/>
    </source>
</evidence>
<accession>A0ABM3EG89</accession>
<protein>
    <recommendedName>
        <fullName evidence="2">Reverse transcriptase zinc-binding domain-containing protein</fullName>
    </recommendedName>
</protein>
<evidence type="ECO:0000259" key="2">
    <source>
        <dbReference type="Pfam" id="PF13966"/>
    </source>
</evidence>
<gene>
    <name evidence="4" type="primary">LOC123740294</name>
</gene>
<dbReference type="SUPFAM" id="SSF56219">
    <property type="entry name" value="DNase I-like"/>
    <property type="match status" value="1"/>
</dbReference>
<sequence>MAFNITTINVRSIKTEIRAQSVLSFLERFNSDVFLLQECGLPFLSSYRKWEDKWQHGPSIWSGSNFNKNDGVAILIKTPHVVVRGSTVVDREPVCPVRGLAIGEPTTVWRNVAHPALLNQHRDLSWMVAHEILPVRVVMHSRGMARTSACPRPGCGQEESVRHLLWECRAARDLWKEVGPLISPCLPAGEDLTPQLVLYGVGRRPIPPKAFTKLWPTLTCLKAALWSSRNLLVAKQVNTTPQAVAMVATEALGWYRRKGASTPGEGVPTTPKVPAATA</sequence>
<dbReference type="RefSeq" id="XP_045570087.1">
    <property type="nucleotide sequence ID" value="XM_045714131.1"/>
</dbReference>
<keyword evidence="3" id="KW-1185">Reference proteome</keyword>
<organism evidence="3 4">
    <name type="scientific">Salmo salar</name>
    <name type="common">Atlantic salmon</name>
    <dbReference type="NCBI Taxonomy" id="8030"/>
    <lineage>
        <taxon>Eukaryota</taxon>
        <taxon>Metazoa</taxon>
        <taxon>Chordata</taxon>
        <taxon>Craniata</taxon>
        <taxon>Vertebrata</taxon>
        <taxon>Euteleostomi</taxon>
        <taxon>Actinopterygii</taxon>
        <taxon>Neopterygii</taxon>
        <taxon>Teleostei</taxon>
        <taxon>Protacanthopterygii</taxon>
        <taxon>Salmoniformes</taxon>
        <taxon>Salmonidae</taxon>
        <taxon>Salmoninae</taxon>
        <taxon>Salmo</taxon>
    </lineage>
</organism>
<dbReference type="Proteomes" id="UP001652741">
    <property type="component" value="Unplaced"/>
</dbReference>
<name>A0ABM3EG89_SALSA</name>
<feature type="domain" description="Reverse transcriptase zinc-binding" evidence="2">
    <location>
        <begin position="109"/>
        <end position="175"/>
    </location>
</feature>
<dbReference type="Gene3D" id="3.60.10.10">
    <property type="entry name" value="Endonuclease/exonuclease/phosphatase"/>
    <property type="match status" value="1"/>
</dbReference>
<evidence type="ECO:0000313" key="3">
    <source>
        <dbReference type="Proteomes" id="UP001652741"/>
    </source>
</evidence>
<dbReference type="InterPro" id="IPR026960">
    <property type="entry name" value="RVT-Znf"/>
</dbReference>
<proteinExistence type="predicted"/>
<dbReference type="InterPro" id="IPR036691">
    <property type="entry name" value="Endo/exonu/phosph_ase_sf"/>
</dbReference>
<dbReference type="Pfam" id="PF13966">
    <property type="entry name" value="zf-RVT"/>
    <property type="match status" value="1"/>
</dbReference>
<evidence type="ECO:0000256" key="1">
    <source>
        <dbReference type="SAM" id="MobiDB-lite"/>
    </source>
</evidence>
<feature type="region of interest" description="Disordered" evidence="1">
    <location>
        <begin position="259"/>
        <end position="278"/>
    </location>
</feature>
<reference evidence="4" key="1">
    <citation type="submission" date="2025-08" db="UniProtKB">
        <authorList>
            <consortium name="RefSeq"/>
        </authorList>
    </citation>
    <scope>IDENTIFICATION</scope>
</reference>